<dbReference type="Proteomes" id="UP000092460">
    <property type="component" value="Unassembled WGS sequence"/>
</dbReference>
<feature type="coiled-coil region" evidence="1">
    <location>
        <begin position="35"/>
        <end position="90"/>
    </location>
</feature>
<dbReference type="EMBL" id="JXJN01001491">
    <property type="status" value="NOT_ANNOTATED_CDS"/>
    <property type="molecule type" value="Genomic_DNA"/>
</dbReference>
<reference evidence="3" key="2">
    <citation type="submission" date="2020-05" db="UniProtKB">
        <authorList>
            <consortium name="EnsemblMetazoa"/>
        </authorList>
    </citation>
    <scope>IDENTIFICATION</scope>
    <source>
        <strain evidence="3">IAEA</strain>
    </source>
</reference>
<dbReference type="VEuPathDB" id="VectorBase:GPPI004045"/>
<name>A0A1B0APN0_9MUSC</name>
<keyword evidence="4" id="KW-1185">Reference proteome</keyword>
<protein>
    <submittedName>
        <fullName evidence="3">Uncharacterized protein</fullName>
    </submittedName>
</protein>
<evidence type="ECO:0000313" key="4">
    <source>
        <dbReference type="Proteomes" id="UP000092460"/>
    </source>
</evidence>
<feature type="compositionally biased region" description="Polar residues" evidence="2">
    <location>
        <begin position="1"/>
        <end position="27"/>
    </location>
</feature>
<evidence type="ECO:0000256" key="1">
    <source>
        <dbReference type="SAM" id="Coils"/>
    </source>
</evidence>
<dbReference type="AlphaFoldDB" id="A0A1B0APN0"/>
<evidence type="ECO:0000313" key="3">
    <source>
        <dbReference type="EnsemblMetazoa" id="GPPI004045-PA"/>
    </source>
</evidence>
<dbReference type="Pfam" id="PF03670">
    <property type="entry name" value="UPF0184"/>
    <property type="match status" value="1"/>
</dbReference>
<sequence>MATKSGDINNMTPKNSYDPTGNSSNNVEEADLQEISAVNESLDELSNALDFFEQRTDNIIEQLQQLLHSNREIRQQLAMEKAELKDFDMEEP</sequence>
<accession>A0A1B0APN0</accession>
<dbReference type="STRING" id="67801.A0A1B0APN0"/>
<organism evidence="3 4">
    <name type="scientific">Glossina palpalis gambiensis</name>
    <dbReference type="NCBI Taxonomy" id="67801"/>
    <lineage>
        <taxon>Eukaryota</taxon>
        <taxon>Metazoa</taxon>
        <taxon>Ecdysozoa</taxon>
        <taxon>Arthropoda</taxon>
        <taxon>Hexapoda</taxon>
        <taxon>Insecta</taxon>
        <taxon>Pterygota</taxon>
        <taxon>Neoptera</taxon>
        <taxon>Endopterygota</taxon>
        <taxon>Diptera</taxon>
        <taxon>Brachycera</taxon>
        <taxon>Muscomorpha</taxon>
        <taxon>Hippoboscoidea</taxon>
        <taxon>Glossinidae</taxon>
        <taxon>Glossina</taxon>
    </lineage>
</organism>
<evidence type="ECO:0000256" key="2">
    <source>
        <dbReference type="SAM" id="MobiDB-lite"/>
    </source>
</evidence>
<keyword evidence="1" id="KW-0175">Coiled coil</keyword>
<reference evidence="4" key="1">
    <citation type="submission" date="2015-01" db="EMBL/GenBank/DDBJ databases">
        <authorList>
            <person name="Aksoy S."/>
            <person name="Warren W."/>
            <person name="Wilson R.K."/>
        </authorList>
    </citation>
    <scope>NUCLEOTIDE SEQUENCE [LARGE SCALE GENOMIC DNA]</scope>
    <source>
        <strain evidence="4">IAEA</strain>
    </source>
</reference>
<proteinExistence type="predicted"/>
<feature type="region of interest" description="Disordered" evidence="2">
    <location>
        <begin position="1"/>
        <end position="30"/>
    </location>
</feature>
<dbReference type="EnsemblMetazoa" id="GPPI004045-RA">
    <property type="protein sequence ID" value="GPPI004045-PA"/>
    <property type="gene ID" value="GPPI004045"/>
</dbReference>